<dbReference type="EMBL" id="JAODUO010001487">
    <property type="protein sequence ID" value="KAK2162998.1"/>
    <property type="molecule type" value="Genomic_DNA"/>
</dbReference>
<keyword evidence="4" id="KW-1185">Reference proteome</keyword>
<comment type="caution">
    <text evidence="3">The sequence shown here is derived from an EMBL/GenBank/DDBJ whole genome shotgun (WGS) entry which is preliminary data.</text>
</comment>
<sequence>MPFVQSKTKTKQDFAYENDGYEHDQQDSTKSVKPSSPPKPPDPTSPPTTINRRLVLLLLLSAAIIACLVGVIIYLDTGFGRETGGIRKEKGP</sequence>
<protein>
    <submittedName>
        <fullName evidence="3">Uncharacterized protein</fullName>
    </submittedName>
</protein>
<evidence type="ECO:0000313" key="4">
    <source>
        <dbReference type="Proteomes" id="UP001209878"/>
    </source>
</evidence>
<name>A0AAD9NBZ9_RIDPI</name>
<organism evidence="3 4">
    <name type="scientific">Ridgeia piscesae</name>
    <name type="common">Tubeworm</name>
    <dbReference type="NCBI Taxonomy" id="27915"/>
    <lineage>
        <taxon>Eukaryota</taxon>
        <taxon>Metazoa</taxon>
        <taxon>Spiralia</taxon>
        <taxon>Lophotrochozoa</taxon>
        <taxon>Annelida</taxon>
        <taxon>Polychaeta</taxon>
        <taxon>Sedentaria</taxon>
        <taxon>Canalipalpata</taxon>
        <taxon>Sabellida</taxon>
        <taxon>Siboglinidae</taxon>
        <taxon>Ridgeia</taxon>
    </lineage>
</organism>
<feature type="compositionally biased region" description="Basic and acidic residues" evidence="1">
    <location>
        <begin position="10"/>
        <end position="27"/>
    </location>
</feature>
<evidence type="ECO:0000256" key="1">
    <source>
        <dbReference type="SAM" id="MobiDB-lite"/>
    </source>
</evidence>
<dbReference type="AlphaFoldDB" id="A0AAD9NBZ9"/>
<gene>
    <name evidence="3" type="ORF">NP493_1488g00016</name>
</gene>
<keyword evidence="2" id="KW-0812">Transmembrane</keyword>
<evidence type="ECO:0000313" key="3">
    <source>
        <dbReference type="EMBL" id="KAK2162998.1"/>
    </source>
</evidence>
<keyword evidence="2" id="KW-1133">Transmembrane helix</keyword>
<feature type="compositionally biased region" description="Pro residues" evidence="1">
    <location>
        <begin position="35"/>
        <end position="46"/>
    </location>
</feature>
<dbReference type="Proteomes" id="UP001209878">
    <property type="component" value="Unassembled WGS sequence"/>
</dbReference>
<evidence type="ECO:0000256" key="2">
    <source>
        <dbReference type="SAM" id="Phobius"/>
    </source>
</evidence>
<reference evidence="3" key="1">
    <citation type="journal article" date="2023" name="Mol. Biol. Evol.">
        <title>Third-Generation Sequencing Reveals the Adaptive Role of the Epigenome in Three Deep-Sea Polychaetes.</title>
        <authorList>
            <person name="Perez M."/>
            <person name="Aroh O."/>
            <person name="Sun Y."/>
            <person name="Lan Y."/>
            <person name="Juniper S.K."/>
            <person name="Young C.R."/>
            <person name="Angers B."/>
            <person name="Qian P.Y."/>
        </authorList>
    </citation>
    <scope>NUCLEOTIDE SEQUENCE</scope>
    <source>
        <strain evidence="3">R07B-5</strain>
    </source>
</reference>
<feature type="transmembrane region" description="Helical" evidence="2">
    <location>
        <begin position="54"/>
        <end position="75"/>
    </location>
</feature>
<accession>A0AAD9NBZ9</accession>
<proteinExistence type="predicted"/>
<keyword evidence="2" id="KW-0472">Membrane</keyword>
<feature type="region of interest" description="Disordered" evidence="1">
    <location>
        <begin position="1"/>
        <end position="48"/>
    </location>
</feature>